<dbReference type="EMBL" id="AWWV01011073">
    <property type="protein sequence ID" value="OMO74743.1"/>
    <property type="molecule type" value="Genomic_DNA"/>
</dbReference>
<proteinExistence type="predicted"/>
<gene>
    <name evidence="1" type="ORF">CCACVL1_16478</name>
</gene>
<keyword evidence="2" id="KW-1185">Reference proteome</keyword>
<dbReference type="PANTHER" id="PTHR37911">
    <property type="entry name" value="OSJNBA0067K08.20 PROTEIN"/>
    <property type="match status" value="1"/>
</dbReference>
<dbReference type="STRING" id="210143.A0A1R3HWK3"/>
<dbReference type="OrthoDB" id="1923815at2759"/>
<sequence>MGVMEADRNEKIMEDGDETFLRGKRAKVKPEEWKYAGIGPWRRRIRKSRIPPELFLRAAVRPFTYRNLVKEIVLTRHAIVEGEIGRKE</sequence>
<dbReference type="Gramene" id="OMO74743">
    <property type="protein sequence ID" value="OMO74743"/>
    <property type="gene ID" value="CCACVL1_16478"/>
</dbReference>
<dbReference type="Proteomes" id="UP000188268">
    <property type="component" value="Unassembled WGS sequence"/>
</dbReference>
<evidence type="ECO:0000313" key="1">
    <source>
        <dbReference type="EMBL" id="OMO74743.1"/>
    </source>
</evidence>
<dbReference type="AlphaFoldDB" id="A0A1R3HWK3"/>
<protein>
    <submittedName>
        <fullName evidence="1">Uncharacterized protein</fullName>
    </submittedName>
</protein>
<name>A0A1R3HWK3_COCAP</name>
<reference evidence="1 2" key="1">
    <citation type="submission" date="2013-09" db="EMBL/GenBank/DDBJ databases">
        <title>Corchorus capsularis genome sequencing.</title>
        <authorList>
            <person name="Alam M."/>
            <person name="Haque M.S."/>
            <person name="Islam M.S."/>
            <person name="Emdad E.M."/>
            <person name="Islam M.M."/>
            <person name="Ahmed B."/>
            <person name="Halim A."/>
            <person name="Hossen Q.M.M."/>
            <person name="Hossain M.Z."/>
            <person name="Ahmed R."/>
            <person name="Khan M.M."/>
            <person name="Islam R."/>
            <person name="Rashid M.M."/>
            <person name="Khan S.A."/>
            <person name="Rahman M.S."/>
            <person name="Alam M."/>
        </authorList>
    </citation>
    <scope>NUCLEOTIDE SEQUENCE [LARGE SCALE GENOMIC DNA]</scope>
    <source>
        <strain evidence="2">cv. CVL-1</strain>
        <tissue evidence="1">Whole seedling</tissue>
    </source>
</reference>
<organism evidence="1 2">
    <name type="scientific">Corchorus capsularis</name>
    <name type="common">Jute</name>
    <dbReference type="NCBI Taxonomy" id="210143"/>
    <lineage>
        <taxon>Eukaryota</taxon>
        <taxon>Viridiplantae</taxon>
        <taxon>Streptophyta</taxon>
        <taxon>Embryophyta</taxon>
        <taxon>Tracheophyta</taxon>
        <taxon>Spermatophyta</taxon>
        <taxon>Magnoliopsida</taxon>
        <taxon>eudicotyledons</taxon>
        <taxon>Gunneridae</taxon>
        <taxon>Pentapetalae</taxon>
        <taxon>rosids</taxon>
        <taxon>malvids</taxon>
        <taxon>Malvales</taxon>
        <taxon>Malvaceae</taxon>
        <taxon>Grewioideae</taxon>
        <taxon>Apeibeae</taxon>
        <taxon>Corchorus</taxon>
    </lineage>
</organism>
<accession>A0A1R3HWK3</accession>
<evidence type="ECO:0000313" key="2">
    <source>
        <dbReference type="Proteomes" id="UP000188268"/>
    </source>
</evidence>
<comment type="caution">
    <text evidence="1">The sequence shown here is derived from an EMBL/GenBank/DDBJ whole genome shotgun (WGS) entry which is preliminary data.</text>
</comment>
<dbReference type="PANTHER" id="PTHR37911:SF1">
    <property type="entry name" value="OS04G0497900 PROTEIN"/>
    <property type="match status" value="1"/>
</dbReference>